<evidence type="ECO:0000259" key="19">
    <source>
        <dbReference type="PROSITE" id="PS50113"/>
    </source>
</evidence>
<dbReference type="Gene3D" id="1.20.120.620">
    <property type="entry name" value="Backbone structure of the membrane domain of e. Coli histidine kinase receptor kdpd"/>
    <property type="match status" value="1"/>
</dbReference>
<dbReference type="PROSITE" id="PS50113">
    <property type="entry name" value="PAC"/>
    <property type="match status" value="4"/>
</dbReference>
<dbReference type="InterPro" id="IPR036890">
    <property type="entry name" value="HATPase_C_sf"/>
</dbReference>
<keyword evidence="4" id="KW-1003">Cell membrane</keyword>
<dbReference type="SMART" id="SM00065">
    <property type="entry name" value="GAF"/>
    <property type="match status" value="1"/>
</dbReference>
<dbReference type="OrthoDB" id="111890at2"/>
<dbReference type="AlphaFoldDB" id="A0A4Q7YFL1"/>
<feature type="transmembrane region" description="Helical" evidence="16">
    <location>
        <begin position="72"/>
        <end position="93"/>
    </location>
</feature>
<evidence type="ECO:0000259" key="18">
    <source>
        <dbReference type="PROSITE" id="PS50112"/>
    </source>
</evidence>
<dbReference type="SUPFAM" id="SSF47384">
    <property type="entry name" value="Homodimeric domain of signal transducing histidine kinase"/>
    <property type="match status" value="1"/>
</dbReference>
<dbReference type="PROSITE" id="PS50112">
    <property type="entry name" value="PAS"/>
    <property type="match status" value="1"/>
</dbReference>
<evidence type="ECO:0000313" key="21">
    <source>
        <dbReference type="Proteomes" id="UP000292958"/>
    </source>
</evidence>
<dbReference type="InterPro" id="IPR013655">
    <property type="entry name" value="PAS_fold_3"/>
</dbReference>
<dbReference type="FunFam" id="3.30.450.20:FF:000099">
    <property type="entry name" value="Sensory box sensor histidine kinase"/>
    <property type="match status" value="2"/>
</dbReference>
<reference evidence="20 21" key="1">
    <citation type="submission" date="2019-02" db="EMBL/GenBank/DDBJ databases">
        <title>Genomic Encyclopedia of Archaeal and Bacterial Type Strains, Phase II (KMG-II): from individual species to whole genera.</title>
        <authorList>
            <person name="Goeker M."/>
        </authorList>
    </citation>
    <scope>NUCLEOTIDE SEQUENCE [LARGE SCALE GENOMIC DNA]</scope>
    <source>
        <strain evidence="20 21">DSM 18101</strain>
    </source>
</reference>
<comment type="catalytic activity">
    <reaction evidence="1">
        <text>ATP + protein L-histidine = ADP + protein N-phospho-L-histidine.</text>
        <dbReference type="EC" id="2.7.13.3"/>
    </reaction>
</comment>
<keyword evidence="13 16" id="KW-1133">Transmembrane helix</keyword>
<feature type="domain" description="PAC" evidence="19">
    <location>
        <begin position="758"/>
        <end position="810"/>
    </location>
</feature>
<evidence type="ECO:0000256" key="11">
    <source>
        <dbReference type="ARBA" id="ARBA00022777"/>
    </source>
</evidence>
<evidence type="ECO:0000256" key="6">
    <source>
        <dbReference type="ARBA" id="ARBA00022553"/>
    </source>
</evidence>
<evidence type="ECO:0000256" key="10">
    <source>
        <dbReference type="ARBA" id="ARBA00022741"/>
    </source>
</evidence>
<keyword evidence="7" id="KW-0808">Transferase</keyword>
<dbReference type="SMART" id="SM00387">
    <property type="entry name" value="HATPase_c"/>
    <property type="match status" value="1"/>
</dbReference>
<dbReference type="InterPro" id="IPR038318">
    <property type="entry name" value="KdpD_sf"/>
</dbReference>
<dbReference type="Pfam" id="PF13493">
    <property type="entry name" value="DUF4118"/>
    <property type="match status" value="1"/>
</dbReference>
<dbReference type="GO" id="GO:0042802">
    <property type="term" value="F:identical protein binding"/>
    <property type="evidence" value="ECO:0007669"/>
    <property type="project" value="UniProtKB-ARBA"/>
</dbReference>
<dbReference type="SMART" id="SM00388">
    <property type="entry name" value="HisKA"/>
    <property type="match status" value="1"/>
</dbReference>
<dbReference type="FunFam" id="3.30.565.10:FF:000042">
    <property type="entry name" value="Two-component sensor histidine kinase KdpD"/>
    <property type="match status" value="1"/>
</dbReference>
<dbReference type="PANTHER" id="PTHR43304">
    <property type="entry name" value="PHYTOCHROME-LIKE PROTEIN CPH1"/>
    <property type="match status" value="1"/>
</dbReference>
<dbReference type="InterPro" id="IPR005467">
    <property type="entry name" value="His_kinase_dom"/>
</dbReference>
<dbReference type="PRINTS" id="PR00344">
    <property type="entry name" value="BCTRLSENSOR"/>
</dbReference>
<keyword evidence="6" id="KW-0597">Phosphoprotein</keyword>
<dbReference type="EC" id="2.7.13.3" evidence="3"/>
<dbReference type="Pfam" id="PF02518">
    <property type="entry name" value="HATPase_c"/>
    <property type="match status" value="1"/>
</dbReference>
<dbReference type="SMART" id="SM00091">
    <property type="entry name" value="PAS"/>
    <property type="match status" value="4"/>
</dbReference>
<dbReference type="Pfam" id="PF08447">
    <property type="entry name" value="PAS_3"/>
    <property type="match status" value="4"/>
</dbReference>
<proteinExistence type="predicted"/>
<keyword evidence="15 16" id="KW-0472">Membrane</keyword>
<dbReference type="InterPro" id="IPR035965">
    <property type="entry name" value="PAS-like_dom_sf"/>
</dbReference>
<dbReference type="RefSeq" id="WP_130424491.1">
    <property type="nucleotide sequence ID" value="NZ_SHKW01000003.1"/>
</dbReference>
<evidence type="ECO:0000256" key="7">
    <source>
        <dbReference type="ARBA" id="ARBA00022679"/>
    </source>
</evidence>
<evidence type="ECO:0000256" key="1">
    <source>
        <dbReference type="ARBA" id="ARBA00000085"/>
    </source>
</evidence>
<evidence type="ECO:0000256" key="9">
    <source>
        <dbReference type="ARBA" id="ARBA00022737"/>
    </source>
</evidence>
<evidence type="ECO:0000259" key="17">
    <source>
        <dbReference type="PROSITE" id="PS50109"/>
    </source>
</evidence>
<evidence type="ECO:0000256" key="5">
    <source>
        <dbReference type="ARBA" id="ARBA00022519"/>
    </source>
</evidence>
<feature type="domain" description="PAC" evidence="19">
    <location>
        <begin position="630"/>
        <end position="682"/>
    </location>
</feature>
<dbReference type="Gene3D" id="2.10.70.100">
    <property type="match status" value="2"/>
</dbReference>
<dbReference type="CDD" id="cd00130">
    <property type="entry name" value="PAS"/>
    <property type="match status" value="4"/>
</dbReference>
<dbReference type="InterPro" id="IPR003661">
    <property type="entry name" value="HisK_dim/P_dom"/>
</dbReference>
<dbReference type="InterPro" id="IPR025201">
    <property type="entry name" value="KdpD_TM"/>
</dbReference>
<evidence type="ECO:0000256" key="8">
    <source>
        <dbReference type="ARBA" id="ARBA00022692"/>
    </source>
</evidence>
<dbReference type="GO" id="GO:0005524">
    <property type="term" value="F:ATP binding"/>
    <property type="evidence" value="ECO:0007669"/>
    <property type="project" value="UniProtKB-KW"/>
</dbReference>
<keyword evidence="11" id="KW-0418">Kinase</keyword>
<evidence type="ECO:0000256" key="3">
    <source>
        <dbReference type="ARBA" id="ARBA00012438"/>
    </source>
</evidence>
<dbReference type="Pfam" id="PF00512">
    <property type="entry name" value="HisKA"/>
    <property type="match status" value="1"/>
</dbReference>
<dbReference type="SUPFAM" id="SSF55781">
    <property type="entry name" value="GAF domain-like"/>
    <property type="match status" value="1"/>
</dbReference>
<dbReference type="SMART" id="SM00086">
    <property type="entry name" value="PAC"/>
    <property type="match status" value="4"/>
</dbReference>
<dbReference type="InterPro" id="IPR000014">
    <property type="entry name" value="PAS"/>
</dbReference>
<feature type="transmembrane region" description="Helical" evidence="16">
    <location>
        <begin position="47"/>
        <end position="65"/>
    </location>
</feature>
<accession>A0A4Q7YFL1</accession>
<keyword evidence="9" id="KW-0677">Repeat</keyword>
<evidence type="ECO:0000256" key="2">
    <source>
        <dbReference type="ARBA" id="ARBA00004429"/>
    </source>
</evidence>
<name>A0A4Q7YFL1_9BACT</name>
<evidence type="ECO:0000256" key="14">
    <source>
        <dbReference type="ARBA" id="ARBA00023012"/>
    </source>
</evidence>
<keyword evidence="5" id="KW-0997">Cell inner membrane</keyword>
<dbReference type="SUPFAM" id="SSF55874">
    <property type="entry name" value="ATPase domain of HSP90 chaperone/DNA topoisomerase II/histidine kinase"/>
    <property type="match status" value="1"/>
</dbReference>
<evidence type="ECO:0000256" key="12">
    <source>
        <dbReference type="ARBA" id="ARBA00022840"/>
    </source>
</evidence>
<dbReference type="PROSITE" id="PS50109">
    <property type="entry name" value="HIS_KIN"/>
    <property type="match status" value="1"/>
</dbReference>
<evidence type="ECO:0000313" key="20">
    <source>
        <dbReference type="EMBL" id="RZU35231.1"/>
    </source>
</evidence>
<dbReference type="GO" id="GO:0000155">
    <property type="term" value="F:phosphorelay sensor kinase activity"/>
    <property type="evidence" value="ECO:0007669"/>
    <property type="project" value="InterPro"/>
</dbReference>
<dbReference type="EMBL" id="SHKW01000003">
    <property type="protein sequence ID" value="RZU35231.1"/>
    <property type="molecule type" value="Genomic_DNA"/>
</dbReference>
<evidence type="ECO:0000256" key="16">
    <source>
        <dbReference type="SAM" id="Phobius"/>
    </source>
</evidence>
<organism evidence="20 21">
    <name type="scientific">Edaphobacter modestus</name>
    <dbReference type="NCBI Taxonomy" id="388466"/>
    <lineage>
        <taxon>Bacteria</taxon>
        <taxon>Pseudomonadati</taxon>
        <taxon>Acidobacteriota</taxon>
        <taxon>Terriglobia</taxon>
        <taxon>Terriglobales</taxon>
        <taxon>Acidobacteriaceae</taxon>
        <taxon>Edaphobacter</taxon>
    </lineage>
</organism>
<dbReference type="InterPro" id="IPR052162">
    <property type="entry name" value="Sensor_kinase/Photoreceptor"/>
</dbReference>
<comment type="caution">
    <text evidence="20">The sequence shown here is derived from an EMBL/GenBank/DDBJ whole genome shotgun (WGS) entry which is preliminary data.</text>
</comment>
<comment type="subcellular location">
    <subcellularLocation>
        <location evidence="2">Cell inner membrane</location>
        <topology evidence="2">Multi-pass membrane protein</topology>
    </subcellularLocation>
</comment>
<evidence type="ECO:0000256" key="4">
    <source>
        <dbReference type="ARBA" id="ARBA00022475"/>
    </source>
</evidence>
<dbReference type="InterPro" id="IPR036097">
    <property type="entry name" value="HisK_dim/P_sf"/>
</dbReference>
<dbReference type="PANTHER" id="PTHR43304:SF1">
    <property type="entry name" value="PAC DOMAIN-CONTAINING PROTEIN"/>
    <property type="match status" value="1"/>
</dbReference>
<gene>
    <name evidence="20" type="ORF">BDD14_5992</name>
</gene>
<dbReference type="CDD" id="cd00082">
    <property type="entry name" value="HisKA"/>
    <property type="match status" value="1"/>
</dbReference>
<keyword evidence="21" id="KW-1185">Reference proteome</keyword>
<feature type="transmembrane region" description="Helical" evidence="16">
    <location>
        <begin position="21"/>
        <end position="41"/>
    </location>
</feature>
<feature type="domain" description="Histidine kinase" evidence="17">
    <location>
        <begin position="833"/>
        <end position="1047"/>
    </location>
</feature>
<feature type="domain" description="PAC" evidence="19">
    <location>
        <begin position="336"/>
        <end position="388"/>
    </location>
</feature>
<dbReference type="InterPro" id="IPR001610">
    <property type="entry name" value="PAC"/>
</dbReference>
<dbReference type="Gene3D" id="3.30.565.10">
    <property type="entry name" value="Histidine kinase-like ATPase, C-terminal domain"/>
    <property type="match status" value="1"/>
</dbReference>
<dbReference type="InterPro" id="IPR029016">
    <property type="entry name" value="GAF-like_dom_sf"/>
</dbReference>
<keyword evidence="12" id="KW-0067">ATP-binding</keyword>
<dbReference type="FunFam" id="2.10.70.100:FF:000001">
    <property type="entry name" value="Sensory transduction histidine kinase"/>
    <property type="match status" value="1"/>
</dbReference>
<evidence type="ECO:0000256" key="15">
    <source>
        <dbReference type="ARBA" id="ARBA00023136"/>
    </source>
</evidence>
<dbReference type="InterPro" id="IPR003594">
    <property type="entry name" value="HATPase_dom"/>
</dbReference>
<evidence type="ECO:0000256" key="13">
    <source>
        <dbReference type="ARBA" id="ARBA00022989"/>
    </source>
</evidence>
<dbReference type="InterPro" id="IPR004358">
    <property type="entry name" value="Sig_transdc_His_kin-like_C"/>
</dbReference>
<sequence length="1049" mass="117937">MELQSDRSSDMMHAGAIAKPIFRLLICIVALFVAAAVLDTVSLRDRALSAVLIFLFLVLIVSYLWGFRYALFVSLLAALEFAWFLPPVGSLRLSDSRDIFALAAFLIIGITTSHLSNRARREALSAKRAEDAARRSEEGLREVIETMPAMAWSALPDGSNAFVNRQWAEYTGLSGEQTVDSGWRSTVHPDDASEHMEKWHQSLATGQPFEHEVRLRRTADGQYRWFLVRGMPLRDGHDEILKWYGIATDIEDRKRAEEALRASEHNLNLIVNTTLALSWSARPDGSADFFNQRYLDFVGLSAEQTQDWGWTVAVHPEDLNGLAGSWQSIMASGTAGEAEARLRRFDGEYRWFLFRANPLRDESGNIVKWFGINADITERKRAEDLLTREKRILEMVAKGDPLPQILDGVCRFVEAQASGFLASILLVDGNRLRHGGAPSLPKTYTDAIDGIVIGPSTGSCGTAAFRGEQVIVVDIANDSLWTNYREAAQHHSLRACWSTPVVSSQGKVIATFAMYYREPRSPSPRDLETIEQITHLAGVAIERKLTQEALQQSETYLAEAQRLAHTGSWAWNLRTGTSFWSQETYRIFDYDPEKVTPAWDSILERAHPEDLPEIERRAKIVYTQNRWVNPELDFRIVLADGTIKHLHSIAHPAMDESGEIINVVGTIMDVTERQRAEEKVRRSEESLLEAQRLSHMGSWRHDVASGTVIVSPEIYRIFGVQPDEDTSSAEFWFSRNHPDDQQRIQELFERCESQKTEYESDYRIVLNDGTIKHLHAIGYPVVSQSGELIEMMGTIMDVTEHKRAEEERERLRQLETELAHINRVTMLGELASSLAHELNQPIAAATTSANACLRWLAHNPPDLERARAAATRIENDGNRAAEIIQRLRAFYKTGAPPKRELVDLNQVAEEILALLRDEADRHSISLRTELAPHLPQIMADRVQLQQVLMNLLLNGIEAMTDRTGELIIRSQSTEDGLLLISVSDTGVGLPSEKLDRLFSAFYTTKPQGTGMGLAISRSLIEAHGGRLWATANAERGATFHFTLPAELQQ</sequence>
<protein>
    <recommendedName>
        <fullName evidence="3">histidine kinase</fullName>
        <ecNumber evidence="3">2.7.13.3</ecNumber>
    </recommendedName>
</protein>
<dbReference type="SUPFAM" id="SSF55785">
    <property type="entry name" value="PYP-like sensor domain (PAS domain)"/>
    <property type="match status" value="4"/>
</dbReference>
<dbReference type="FunFam" id="3.30.450.20:FF:000088">
    <property type="entry name" value="Sensory transduction histidine kinase"/>
    <property type="match status" value="1"/>
</dbReference>
<dbReference type="GO" id="GO:0005886">
    <property type="term" value="C:plasma membrane"/>
    <property type="evidence" value="ECO:0007669"/>
    <property type="project" value="UniProtKB-SubCell"/>
</dbReference>
<feature type="domain" description="PAS" evidence="18">
    <location>
        <begin position="136"/>
        <end position="206"/>
    </location>
</feature>
<dbReference type="Pfam" id="PF13185">
    <property type="entry name" value="GAF_2"/>
    <property type="match status" value="1"/>
</dbReference>
<dbReference type="Proteomes" id="UP000292958">
    <property type="component" value="Unassembled WGS sequence"/>
</dbReference>
<feature type="domain" description="PAC" evidence="19">
    <location>
        <begin position="209"/>
        <end position="262"/>
    </location>
</feature>
<keyword evidence="8 16" id="KW-0812">Transmembrane</keyword>
<dbReference type="Gene3D" id="3.30.450.40">
    <property type="match status" value="1"/>
</dbReference>
<dbReference type="InterPro" id="IPR003018">
    <property type="entry name" value="GAF"/>
</dbReference>
<keyword evidence="14" id="KW-0902">Two-component regulatory system</keyword>
<dbReference type="Gene3D" id="1.10.287.130">
    <property type="match status" value="1"/>
</dbReference>
<dbReference type="InterPro" id="IPR000700">
    <property type="entry name" value="PAS-assoc_C"/>
</dbReference>
<keyword evidence="10" id="KW-0547">Nucleotide-binding</keyword>
<dbReference type="NCBIfam" id="TIGR00229">
    <property type="entry name" value="sensory_box"/>
    <property type="match status" value="4"/>
</dbReference>
<dbReference type="Gene3D" id="3.30.450.20">
    <property type="entry name" value="PAS domain"/>
    <property type="match status" value="4"/>
</dbReference>